<proteinExistence type="predicted"/>
<evidence type="ECO:0000256" key="1">
    <source>
        <dbReference type="SAM" id="SignalP"/>
    </source>
</evidence>
<evidence type="ECO:0000313" key="2">
    <source>
        <dbReference type="EMBL" id="KAF2760254.1"/>
    </source>
</evidence>
<dbReference type="SUPFAM" id="SSF55486">
    <property type="entry name" value="Metalloproteases ('zincins'), catalytic domain"/>
    <property type="match status" value="1"/>
</dbReference>
<sequence length="326" mass="36385">MILWAAFAVFASFYFSPSLAVQYDIDSSCSFKLANVGAAIEEAILMARRSVERLDNAAADHTNADDHTTTDHTAAGHIIADHTIADHTAADHDIGILFSRIFHTTISDQEAVQDVRNIMDSIANITRNIDGGEADLTLYCDNDARWQQGPGTYYLPTDPHFKLPRAPACRSPGTLATMYSVPLDHPRHDKLFAQITVCDRLATMSLSTLQDYLGFDWSTGGLMDPTVNPYHLLSVYLLHELTHFPAWQRPLTEESGVVYDVGPNSYWWQNIIQKPREDALINADNYAFFGLLAHLGDSGLKLSDDGWQVGTLVHTEFRPMMNFGFF</sequence>
<reference evidence="2" key="1">
    <citation type="journal article" date="2020" name="Stud. Mycol.">
        <title>101 Dothideomycetes genomes: a test case for predicting lifestyles and emergence of pathogens.</title>
        <authorList>
            <person name="Haridas S."/>
            <person name="Albert R."/>
            <person name="Binder M."/>
            <person name="Bloem J."/>
            <person name="Labutti K."/>
            <person name="Salamov A."/>
            <person name="Andreopoulos B."/>
            <person name="Baker S."/>
            <person name="Barry K."/>
            <person name="Bills G."/>
            <person name="Bluhm B."/>
            <person name="Cannon C."/>
            <person name="Castanera R."/>
            <person name="Culley D."/>
            <person name="Daum C."/>
            <person name="Ezra D."/>
            <person name="Gonzalez J."/>
            <person name="Henrissat B."/>
            <person name="Kuo A."/>
            <person name="Liang C."/>
            <person name="Lipzen A."/>
            <person name="Lutzoni F."/>
            <person name="Magnuson J."/>
            <person name="Mondo S."/>
            <person name="Nolan M."/>
            <person name="Ohm R."/>
            <person name="Pangilinan J."/>
            <person name="Park H.-J."/>
            <person name="Ramirez L."/>
            <person name="Alfaro M."/>
            <person name="Sun H."/>
            <person name="Tritt A."/>
            <person name="Yoshinaga Y."/>
            <person name="Zwiers L.-H."/>
            <person name="Turgeon B."/>
            <person name="Goodwin S."/>
            <person name="Spatafora J."/>
            <person name="Crous P."/>
            <person name="Grigoriev I."/>
        </authorList>
    </citation>
    <scope>NUCLEOTIDE SEQUENCE</scope>
    <source>
        <strain evidence="2">CBS 121739</strain>
    </source>
</reference>
<feature type="chain" id="PRO_5025388439" description="Lysine-specific metallo-endopeptidase domain-containing protein" evidence="1">
    <location>
        <begin position="21"/>
        <end position="326"/>
    </location>
</feature>
<dbReference type="Proteomes" id="UP000799437">
    <property type="component" value="Unassembled WGS sequence"/>
</dbReference>
<dbReference type="GeneID" id="54486359"/>
<evidence type="ECO:0008006" key="4">
    <source>
        <dbReference type="Google" id="ProtNLM"/>
    </source>
</evidence>
<keyword evidence="3" id="KW-1185">Reference proteome</keyword>
<accession>A0A6A6WDX2</accession>
<dbReference type="OrthoDB" id="3555966at2759"/>
<dbReference type="EMBL" id="ML996568">
    <property type="protein sequence ID" value="KAF2760254.1"/>
    <property type="molecule type" value="Genomic_DNA"/>
</dbReference>
<protein>
    <recommendedName>
        <fullName evidence="4">Lysine-specific metallo-endopeptidase domain-containing protein</fullName>
    </recommendedName>
</protein>
<dbReference type="RefSeq" id="XP_033602705.1">
    <property type="nucleotide sequence ID" value="XM_033745305.1"/>
</dbReference>
<evidence type="ECO:0000313" key="3">
    <source>
        <dbReference type="Proteomes" id="UP000799437"/>
    </source>
</evidence>
<name>A0A6A6WDX2_9PEZI</name>
<dbReference type="InterPro" id="IPR024079">
    <property type="entry name" value="MetalloPept_cat_dom_sf"/>
</dbReference>
<keyword evidence="1" id="KW-0732">Signal</keyword>
<dbReference type="AlphaFoldDB" id="A0A6A6WDX2"/>
<dbReference type="GO" id="GO:0008237">
    <property type="term" value="F:metallopeptidase activity"/>
    <property type="evidence" value="ECO:0007669"/>
    <property type="project" value="InterPro"/>
</dbReference>
<feature type="signal peptide" evidence="1">
    <location>
        <begin position="1"/>
        <end position="20"/>
    </location>
</feature>
<organism evidence="2 3">
    <name type="scientific">Pseudovirgaria hyperparasitica</name>
    <dbReference type="NCBI Taxonomy" id="470096"/>
    <lineage>
        <taxon>Eukaryota</taxon>
        <taxon>Fungi</taxon>
        <taxon>Dikarya</taxon>
        <taxon>Ascomycota</taxon>
        <taxon>Pezizomycotina</taxon>
        <taxon>Dothideomycetes</taxon>
        <taxon>Dothideomycetes incertae sedis</taxon>
        <taxon>Acrospermales</taxon>
        <taxon>Acrospermaceae</taxon>
        <taxon>Pseudovirgaria</taxon>
    </lineage>
</organism>
<dbReference type="Gene3D" id="3.40.390.10">
    <property type="entry name" value="Collagenase (Catalytic Domain)"/>
    <property type="match status" value="1"/>
</dbReference>
<gene>
    <name evidence="2" type="ORF">EJ05DRAFT_484013</name>
</gene>